<organism evidence="1 2">
    <name type="scientific">Nephila pilipes</name>
    <name type="common">Giant wood spider</name>
    <name type="synonym">Nephila maculata</name>
    <dbReference type="NCBI Taxonomy" id="299642"/>
    <lineage>
        <taxon>Eukaryota</taxon>
        <taxon>Metazoa</taxon>
        <taxon>Ecdysozoa</taxon>
        <taxon>Arthropoda</taxon>
        <taxon>Chelicerata</taxon>
        <taxon>Arachnida</taxon>
        <taxon>Araneae</taxon>
        <taxon>Araneomorphae</taxon>
        <taxon>Entelegynae</taxon>
        <taxon>Araneoidea</taxon>
        <taxon>Nephilidae</taxon>
        <taxon>Nephila</taxon>
    </lineage>
</organism>
<name>A0A8X6QPG5_NEPPI</name>
<protein>
    <submittedName>
        <fullName evidence="1">Uncharacterized protein</fullName>
    </submittedName>
</protein>
<accession>A0A8X6QPG5</accession>
<keyword evidence="2" id="KW-1185">Reference proteome</keyword>
<evidence type="ECO:0000313" key="2">
    <source>
        <dbReference type="Proteomes" id="UP000887013"/>
    </source>
</evidence>
<proteinExistence type="predicted"/>
<dbReference type="EMBL" id="BMAW01084290">
    <property type="protein sequence ID" value="GFU37879.1"/>
    <property type="molecule type" value="Genomic_DNA"/>
</dbReference>
<sequence length="180" mass="20464">MSWYLEVSMDMKEWIEDVKMLHLVKIQRQIFISNVSSFNFQLFCDARGIPYAAVVFFGCLSQDRAEESAAFEVSGVDLAGPFTLKALKISTKTGLGCDQNRNFCPKNNMEAHPTLIGWVLGTDCRNGEKLLRRVLGNVCLYYEELVRILCDCEAVVNSRLLIYLSEDSNDLIRFTPSIFI</sequence>
<evidence type="ECO:0000313" key="1">
    <source>
        <dbReference type="EMBL" id="GFU37879.1"/>
    </source>
</evidence>
<dbReference type="AlphaFoldDB" id="A0A8X6QPG5"/>
<dbReference type="Proteomes" id="UP000887013">
    <property type="component" value="Unassembled WGS sequence"/>
</dbReference>
<comment type="caution">
    <text evidence="1">The sequence shown here is derived from an EMBL/GenBank/DDBJ whole genome shotgun (WGS) entry which is preliminary data.</text>
</comment>
<reference evidence="1" key="1">
    <citation type="submission" date="2020-08" db="EMBL/GenBank/DDBJ databases">
        <title>Multicomponent nature underlies the extraordinary mechanical properties of spider dragline silk.</title>
        <authorList>
            <person name="Kono N."/>
            <person name="Nakamura H."/>
            <person name="Mori M."/>
            <person name="Yoshida Y."/>
            <person name="Ohtoshi R."/>
            <person name="Malay A.D."/>
            <person name="Moran D.A.P."/>
            <person name="Tomita M."/>
            <person name="Numata K."/>
            <person name="Arakawa K."/>
        </authorList>
    </citation>
    <scope>NUCLEOTIDE SEQUENCE</scope>
</reference>
<gene>
    <name evidence="1" type="ORF">NPIL_646631</name>
</gene>